<reference evidence="12" key="1">
    <citation type="submission" date="2015-11" db="EMBL/GenBank/DDBJ databases">
        <authorList>
            <person name="Varghese N."/>
        </authorList>
    </citation>
    <scope>NUCLEOTIDE SEQUENCE [LARGE SCALE GENOMIC DNA]</scope>
    <source>
        <strain evidence="12">JGI-23</strain>
    </source>
</reference>
<dbReference type="Pfam" id="PF03544">
    <property type="entry name" value="TonB_C"/>
    <property type="match status" value="1"/>
</dbReference>
<evidence type="ECO:0000256" key="3">
    <source>
        <dbReference type="ARBA" id="ARBA00022448"/>
    </source>
</evidence>
<dbReference type="Gene3D" id="3.30.1150.10">
    <property type="match status" value="1"/>
</dbReference>
<keyword evidence="7" id="KW-0653">Protein transport</keyword>
<evidence type="ECO:0000256" key="1">
    <source>
        <dbReference type="ARBA" id="ARBA00004383"/>
    </source>
</evidence>
<keyword evidence="9" id="KW-0472">Membrane</keyword>
<dbReference type="PANTHER" id="PTHR33446:SF2">
    <property type="entry name" value="PROTEIN TONB"/>
    <property type="match status" value="1"/>
</dbReference>
<gene>
    <name evidence="11" type="ORF">JGI23_01087</name>
</gene>
<dbReference type="SUPFAM" id="SSF74653">
    <property type="entry name" value="TolA/TonB C-terminal domain"/>
    <property type="match status" value="1"/>
</dbReference>
<dbReference type="RefSeq" id="WP_092349687.1">
    <property type="nucleotide sequence ID" value="NZ_CZVW01000010.1"/>
</dbReference>
<evidence type="ECO:0000313" key="12">
    <source>
        <dbReference type="Proteomes" id="UP000199197"/>
    </source>
</evidence>
<evidence type="ECO:0000256" key="4">
    <source>
        <dbReference type="ARBA" id="ARBA00022475"/>
    </source>
</evidence>
<evidence type="ECO:0000256" key="5">
    <source>
        <dbReference type="ARBA" id="ARBA00022519"/>
    </source>
</evidence>
<dbReference type="EMBL" id="CZVW01000010">
    <property type="protein sequence ID" value="CUT01688.1"/>
    <property type="molecule type" value="Genomic_DNA"/>
</dbReference>
<evidence type="ECO:0000313" key="11">
    <source>
        <dbReference type="EMBL" id="CUT01688.1"/>
    </source>
</evidence>
<evidence type="ECO:0000256" key="2">
    <source>
        <dbReference type="ARBA" id="ARBA00006555"/>
    </source>
</evidence>
<comment type="similarity">
    <text evidence="2">Belongs to the TonB family.</text>
</comment>
<organism evidence="11 12">
    <name type="scientific">Candidatus Chryseopegocella kryptomonas</name>
    <dbReference type="NCBI Taxonomy" id="1633643"/>
    <lineage>
        <taxon>Bacteria</taxon>
        <taxon>Pseudomonadati</taxon>
        <taxon>Candidatus Kryptoniota</taxon>
        <taxon>Candidatus Chryseopegocella</taxon>
    </lineage>
</organism>
<dbReference type="InterPro" id="IPR051045">
    <property type="entry name" value="TonB-dependent_transducer"/>
</dbReference>
<keyword evidence="3" id="KW-0813">Transport</keyword>
<sequence>MRVKFFIWASVIFLFFACSKTNEKNSIKLGESPTAPSTEFKKENYATLAETMPQLIGGLQSIQSKVKYPEEALKKGIEGTVYAVVYVNENGGVDHAEIVKGIGYGCDEEVLKAVSQAKFTPAYSQGKPVKVKVIIPVRFKLNKN</sequence>
<evidence type="ECO:0000256" key="7">
    <source>
        <dbReference type="ARBA" id="ARBA00022927"/>
    </source>
</evidence>
<keyword evidence="5" id="KW-0997">Cell inner membrane</keyword>
<dbReference type="GO" id="GO:0015031">
    <property type="term" value="P:protein transport"/>
    <property type="evidence" value="ECO:0007669"/>
    <property type="project" value="UniProtKB-KW"/>
</dbReference>
<dbReference type="PROSITE" id="PS52015">
    <property type="entry name" value="TONB_CTD"/>
    <property type="match status" value="1"/>
</dbReference>
<feature type="domain" description="TonB C-terminal" evidence="10">
    <location>
        <begin position="53"/>
        <end position="144"/>
    </location>
</feature>
<keyword evidence="12" id="KW-1185">Reference proteome</keyword>
<dbReference type="PROSITE" id="PS51257">
    <property type="entry name" value="PROKAR_LIPOPROTEIN"/>
    <property type="match status" value="1"/>
</dbReference>
<evidence type="ECO:0000259" key="10">
    <source>
        <dbReference type="PROSITE" id="PS52015"/>
    </source>
</evidence>
<keyword evidence="8" id="KW-1133">Transmembrane helix</keyword>
<accession>A0A0P1MZP6</accession>
<dbReference type="GO" id="GO:0031992">
    <property type="term" value="F:energy transducer activity"/>
    <property type="evidence" value="ECO:0007669"/>
    <property type="project" value="TreeGrafter"/>
</dbReference>
<dbReference type="InterPro" id="IPR006260">
    <property type="entry name" value="TonB/TolA_C"/>
</dbReference>
<evidence type="ECO:0000256" key="9">
    <source>
        <dbReference type="ARBA" id="ARBA00023136"/>
    </source>
</evidence>
<evidence type="ECO:0000256" key="8">
    <source>
        <dbReference type="ARBA" id="ARBA00022989"/>
    </source>
</evidence>
<proteinExistence type="inferred from homology"/>
<keyword evidence="6" id="KW-0812">Transmembrane</keyword>
<name>A0A0P1MZP6_9BACT</name>
<dbReference type="PANTHER" id="PTHR33446">
    <property type="entry name" value="PROTEIN TONB-RELATED"/>
    <property type="match status" value="1"/>
</dbReference>
<dbReference type="GO" id="GO:0098797">
    <property type="term" value="C:plasma membrane protein complex"/>
    <property type="evidence" value="ECO:0007669"/>
    <property type="project" value="TreeGrafter"/>
</dbReference>
<dbReference type="AlphaFoldDB" id="A0A0P1MZP6"/>
<comment type="subcellular location">
    <subcellularLocation>
        <location evidence="1">Cell inner membrane</location>
        <topology evidence="1">Single-pass membrane protein</topology>
        <orientation evidence="1">Periplasmic side</orientation>
    </subcellularLocation>
</comment>
<dbReference type="OrthoDB" id="9812355at2"/>
<dbReference type="NCBIfam" id="TIGR01352">
    <property type="entry name" value="tonB_Cterm"/>
    <property type="match status" value="1"/>
</dbReference>
<evidence type="ECO:0000256" key="6">
    <source>
        <dbReference type="ARBA" id="ARBA00022692"/>
    </source>
</evidence>
<dbReference type="InterPro" id="IPR037682">
    <property type="entry name" value="TonB_C"/>
</dbReference>
<dbReference type="Proteomes" id="UP000199197">
    <property type="component" value="Unassembled WGS sequence"/>
</dbReference>
<keyword evidence="4" id="KW-1003">Cell membrane</keyword>
<dbReference type="GO" id="GO:0055085">
    <property type="term" value="P:transmembrane transport"/>
    <property type="evidence" value="ECO:0007669"/>
    <property type="project" value="InterPro"/>
</dbReference>
<protein>
    <submittedName>
        <fullName evidence="11">TonB family C-terminal domain-containing protein</fullName>
    </submittedName>
</protein>